<proteinExistence type="predicted"/>
<comment type="caution">
    <text evidence="1">The sequence shown here is derived from an EMBL/GenBank/DDBJ whole genome shotgun (WGS) entry which is preliminary data.</text>
</comment>
<dbReference type="Proteomes" id="UP000534294">
    <property type="component" value="Unassembled WGS sequence"/>
</dbReference>
<dbReference type="RefSeq" id="WP_184212777.1">
    <property type="nucleotide sequence ID" value="NZ_JACHIF010000012.1"/>
</dbReference>
<gene>
    <name evidence="1" type="ORF">HNQ64_004513</name>
</gene>
<sequence>MENSSKTSSAEPVSSALPYMDVKPVGAADFYTAVNATFRFIERKLGPAGLRRYWLDLGRHYYAPVTQRWLTGGLASVASHWRAFFTAEPGAEVEVHETDQEVVVEVRTCPAIRFLREHGREIVPCFCQHCYHVNTAMGEAAGIEMRLSGGNGRCTQRFAKIGYFPEAQKAEDIATAG</sequence>
<evidence type="ECO:0000313" key="1">
    <source>
        <dbReference type="EMBL" id="MBB5040232.1"/>
    </source>
</evidence>
<evidence type="ECO:0000313" key="2">
    <source>
        <dbReference type="Proteomes" id="UP000534294"/>
    </source>
</evidence>
<reference evidence="1 2" key="1">
    <citation type="submission" date="2020-08" db="EMBL/GenBank/DDBJ databases">
        <title>Genomic Encyclopedia of Type Strains, Phase IV (KMG-IV): sequencing the most valuable type-strain genomes for metagenomic binning, comparative biology and taxonomic classification.</title>
        <authorList>
            <person name="Goeker M."/>
        </authorList>
    </citation>
    <scope>NUCLEOTIDE SEQUENCE [LARGE SCALE GENOMIC DNA]</scope>
    <source>
        <strain evidence="1 2">DSM 12251</strain>
    </source>
</reference>
<dbReference type="EMBL" id="JACHIF010000012">
    <property type="protein sequence ID" value="MBB5040232.1"/>
    <property type="molecule type" value="Genomic_DNA"/>
</dbReference>
<accession>A0A7W8DS88</accession>
<protein>
    <recommendedName>
        <fullName evidence="3">L-2-amino-thiazoline-4-carboxylic acid hydrolase</fullName>
    </recommendedName>
</protein>
<organism evidence="1 2">
    <name type="scientific">Prosthecobacter dejongeii</name>
    <dbReference type="NCBI Taxonomy" id="48465"/>
    <lineage>
        <taxon>Bacteria</taxon>
        <taxon>Pseudomonadati</taxon>
        <taxon>Verrucomicrobiota</taxon>
        <taxon>Verrucomicrobiia</taxon>
        <taxon>Verrucomicrobiales</taxon>
        <taxon>Verrucomicrobiaceae</taxon>
        <taxon>Prosthecobacter</taxon>
    </lineage>
</organism>
<dbReference type="AlphaFoldDB" id="A0A7W8DS88"/>
<keyword evidence="2" id="KW-1185">Reference proteome</keyword>
<evidence type="ECO:0008006" key="3">
    <source>
        <dbReference type="Google" id="ProtNLM"/>
    </source>
</evidence>
<name>A0A7W8DS88_9BACT</name>